<organism evidence="5 6">
    <name type="scientific">Nocardioides panzhihuensis</name>
    <dbReference type="NCBI Taxonomy" id="860243"/>
    <lineage>
        <taxon>Bacteria</taxon>
        <taxon>Bacillati</taxon>
        <taxon>Actinomycetota</taxon>
        <taxon>Actinomycetes</taxon>
        <taxon>Propionibacteriales</taxon>
        <taxon>Nocardioidaceae</taxon>
        <taxon>Nocardioides</taxon>
    </lineage>
</organism>
<dbReference type="PANTHER" id="PTHR33392:SF6">
    <property type="entry name" value="POLYISOPRENYL-TEICHOIC ACID--PEPTIDOGLYCAN TEICHOIC ACID TRANSFERASE TAGU"/>
    <property type="match status" value="1"/>
</dbReference>
<evidence type="ECO:0000256" key="3">
    <source>
        <dbReference type="SAM" id="Phobius"/>
    </source>
</evidence>
<comment type="caution">
    <text evidence="5">The sequence shown here is derived from an EMBL/GenBank/DDBJ whole genome shotgun (WGS) entry which is preliminary data.</text>
</comment>
<feature type="region of interest" description="Disordered" evidence="2">
    <location>
        <begin position="1"/>
        <end position="22"/>
    </location>
</feature>
<dbReference type="PANTHER" id="PTHR33392">
    <property type="entry name" value="POLYISOPRENYL-TEICHOIC ACID--PEPTIDOGLYCAN TEICHOIC ACID TRANSFERASE TAGU"/>
    <property type="match status" value="1"/>
</dbReference>
<dbReference type="Gene3D" id="3.40.630.190">
    <property type="entry name" value="LCP protein"/>
    <property type="match status" value="1"/>
</dbReference>
<evidence type="ECO:0000313" key="5">
    <source>
        <dbReference type="EMBL" id="NYI75670.1"/>
    </source>
</evidence>
<proteinExistence type="inferred from homology"/>
<dbReference type="Pfam" id="PF03816">
    <property type="entry name" value="LytR_cpsA_psr"/>
    <property type="match status" value="1"/>
</dbReference>
<evidence type="ECO:0000256" key="2">
    <source>
        <dbReference type="SAM" id="MobiDB-lite"/>
    </source>
</evidence>
<dbReference type="Proteomes" id="UP000564496">
    <property type="component" value="Unassembled WGS sequence"/>
</dbReference>
<gene>
    <name evidence="5" type="ORF">BJ988_000318</name>
</gene>
<keyword evidence="3" id="KW-0812">Transmembrane</keyword>
<evidence type="ECO:0000313" key="6">
    <source>
        <dbReference type="Proteomes" id="UP000564496"/>
    </source>
</evidence>
<comment type="similarity">
    <text evidence="1">Belongs to the LytR/CpsA/Psr (LCP) family.</text>
</comment>
<feature type="region of interest" description="Disordered" evidence="2">
    <location>
        <begin position="94"/>
        <end position="113"/>
    </location>
</feature>
<evidence type="ECO:0000259" key="4">
    <source>
        <dbReference type="Pfam" id="PF03816"/>
    </source>
</evidence>
<evidence type="ECO:0000256" key="1">
    <source>
        <dbReference type="ARBA" id="ARBA00006068"/>
    </source>
</evidence>
<name>A0A7Z0DHG4_9ACTN</name>
<keyword evidence="6" id="KW-1185">Reference proteome</keyword>
<reference evidence="5 6" key="1">
    <citation type="submission" date="2020-07" db="EMBL/GenBank/DDBJ databases">
        <title>Sequencing the genomes of 1000 actinobacteria strains.</title>
        <authorList>
            <person name="Klenk H.-P."/>
        </authorList>
    </citation>
    <scope>NUCLEOTIDE SEQUENCE [LARGE SCALE GENOMIC DNA]</scope>
    <source>
        <strain evidence="5 6">DSM 26487</strain>
    </source>
</reference>
<feature type="transmembrane region" description="Helical" evidence="3">
    <location>
        <begin position="31"/>
        <end position="52"/>
    </location>
</feature>
<dbReference type="InterPro" id="IPR050922">
    <property type="entry name" value="LytR/CpsA/Psr_CW_biosynth"/>
</dbReference>
<keyword evidence="3" id="KW-1133">Transmembrane helix</keyword>
<dbReference type="AlphaFoldDB" id="A0A7Z0DHG4"/>
<feature type="domain" description="Cell envelope-related transcriptional attenuator" evidence="4">
    <location>
        <begin position="115"/>
        <end position="258"/>
    </location>
</feature>
<sequence length="362" mass="39848">MAMLDHPPVPPQPAPADGTAPGWRRRARKPLIGLLVCLLLLCAAALAGTLWLRAKVEGNIQRLPDTFTGLTDRPAKPTSGTAADAMNVLVLGTDTRSDAPTTGAEAPGWKPGQARSDTMMLVHLDGDRRSASVISIPRDSWVDVPGHGKGKVNWAYSLGGPNLTVETVEKMTDVRIDHLAVVDWDGFQALTDAIGGVDIDIPKTVYDSARGVRWEAGRHHLDGEQALLYVRQRHGLQDGDLDRVARQQAFLRTLLKQTLEQELRKNPEQALDLLTLFSKHASVDDEWSTTQMARLAASLRNLRTDDISYLTVPTDGTGMVGDQSVVRLDPSRDRDLWRAVREDRMAEWADDNQDLLTPDVVR</sequence>
<dbReference type="NCBIfam" id="TIGR00350">
    <property type="entry name" value="lytR_cpsA_psr"/>
    <property type="match status" value="1"/>
</dbReference>
<dbReference type="InterPro" id="IPR004474">
    <property type="entry name" value="LytR_CpsA_psr"/>
</dbReference>
<keyword evidence="3" id="KW-0472">Membrane</keyword>
<dbReference type="RefSeq" id="WP_179656367.1">
    <property type="nucleotide sequence ID" value="NZ_JACBZR010000001.1"/>
</dbReference>
<dbReference type="EMBL" id="JACBZR010000001">
    <property type="protein sequence ID" value="NYI75670.1"/>
    <property type="molecule type" value="Genomic_DNA"/>
</dbReference>
<accession>A0A7Z0DHG4</accession>
<protein>
    <submittedName>
        <fullName evidence="5">LCP family protein required for cell wall assembly</fullName>
    </submittedName>
</protein>